<dbReference type="NCBIfam" id="TIGR01558">
    <property type="entry name" value="sm_term_P27"/>
    <property type="match status" value="1"/>
</dbReference>
<evidence type="ECO:0000313" key="2">
    <source>
        <dbReference type="EMBL" id="DAD86791.1"/>
    </source>
</evidence>
<sequence>MPTGRKPTPLKLVDNAKARHTKETLDGRQNGEPEGCTDKLTPPKTISNEAKKEWKRIVKLYRQLDAKIINDLDISTLMAYCESVAIYRRAQEEYQNRPLVYMNADGRPAENPYITIMRREGQNIAKYAEQLCLSPVGRARMGVAAAKKEAESDPMAAYLNKYGG</sequence>
<evidence type="ECO:0000256" key="1">
    <source>
        <dbReference type="SAM" id="MobiDB-lite"/>
    </source>
</evidence>
<dbReference type="InterPro" id="IPR006448">
    <property type="entry name" value="Phage_term_ssu_P27"/>
</dbReference>
<dbReference type="Pfam" id="PF05119">
    <property type="entry name" value="Terminase_4"/>
    <property type="match status" value="1"/>
</dbReference>
<name>A0A8S5MXF0_9CAUD</name>
<accession>A0A8S5MXF0</accession>
<feature type="compositionally biased region" description="Basic and acidic residues" evidence="1">
    <location>
        <begin position="14"/>
        <end position="31"/>
    </location>
</feature>
<reference evidence="2" key="1">
    <citation type="journal article" date="2021" name="Proc. Natl. Acad. Sci. U.S.A.">
        <title>A Catalog of Tens of Thousands of Viruses from Human Metagenomes Reveals Hidden Associations with Chronic Diseases.</title>
        <authorList>
            <person name="Tisza M.J."/>
            <person name="Buck C.B."/>
        </authorList>
    </citation>
    <scope>NUCLEOTIDE SEQUENCE</scope>
    <source>
        <strain evidence="2">Ct91l7</strain>
    </source>
</reference>
<dbReference type="EMBL" id="BK015008">
    <property type="protein sequence ID" value="DAD86791.1"/>
    <property type="molecule type" value="Genomic_DNA"/>
</dbReference>
<protein>
    <submittedName>
        <fullName evidence="2">Terminase small subunit</fullName>
    </submittedName>
</protein>
<proteinExistence type="predicted"/>
<organism evidence="2">
    <name type="scientific">Siphoviridae sp. ct91l7</name>
    <dbReference type="NCBI Taxonomy" id="2826173"/>
    <lineage>
        <taxon>Viruses</taxon>
        <taxon>Duplodnaviria</taxon>
        <taxon>Heunggongvirae</taxon>
        <taxon>Uroviricota</taxon>
        <taxon>Caudoviricetes</taxon>
    </lineage>
</organism>
<feature type="region of interest" description="Disordered" evidence="1">
    <location>
        <begin position="1"/>
        <end position="44"/>
    </location>
</feature>